<evidence type="ECO:0000256" key="3">
    <source>
        <dbReference type="PIRSR" id="PIRSR601461-1"/>
    </source>
</evidence>
<dbReference type="InterPro" id="IPR001461">
    <property type="entry name" value="Aspartic_peptidase_A1"/>
</dbReference>
<feature type="active site" evidence="3">
    <location>
        <position position="305"/>
    </location>
</feature>
<feature type="domain" description="Peptidase A1" evidence="6">
    <location>
        <begin position="126"/>
        <end position="411"/>
    </location>
</feature>
<dbReference type="PROSITE" id="PS00141">
    <property type="entry name" value="ASP_PROTEASE"/>
    <property type="match status" value="2"/>
</dbReference>
<dbReference type="GO" id="GO:0004190">
    <property type="term" value="F:aspartic-type endopeptidase activity"/>
    <property type="evidence" value="ECO:0007669"/>
    <property type="project" value="UniProtKB-KW"/>
</dbReference>
<dbReference type="PROSITE" id="PS51767">
    <property type="entry name" value="PEPTIDASE_A1"/>
    <property type="match status" value="1"/>
</dbReference>
<dbReference type="EMBL" id="LWDD02000064">
    <property type="protein sequence ID" value="KAE8264491.1"/>
    <property type="molecule type" value="Genomic_DNA"/>
</dbReference>
<dbReference type="PANTHER" id="PTHR47966:SF57">
    <property type="entry name" value="PEPTIDASE A1 DOMAIN-CONTAINING PROTEIN"/>
    <property type="match status" value="1"/>
</dbReference>
<keyword evidence="2 4" id="KW-0064">Aspartyl protease</keyword>
<evidence type="ECO:0000259" key="6">
    <source>
        <dbReference type="PROSITE" id="PS51767"/>
    </source>
</evidence>
<evidence type="ECO:0000256" key="4">
    <source>
        <dbReference type="RuleBase" id="RU000454"/>
    </source>
</evidence>
<evidence type="ECO:0000256" key="5">
    <source>
        <dbReference type="SAM" id="MobiDB-lite"/>
    </source>
</evidence>
<dbReference type="InterPro" id="IPR034164">
    <property type="entry name" value="Pepsin-like_dom"/>
</dbReference>
<dbReference type="InterPro" id="IPR001969">
    <property type="entry name" value="Aspartic_peptidase_AS"/>
</dbReference>
<dbReference type="InterPro" id="IPR033121">
    <property type="entry name" value="PEPTIDASE_A1"/>
</dbReference>
<dbReference type="GO" id="GO:0006508">
    <property type="term" value="P:proteolysis"/>
    <property type="evidence" value="ECO:0007669"/>
    <property type="project" value="UniProtKB-KW"/>
</dbReference>
<reference evidence="7" key="1">
    <citation type="submission" date="2016-04" db="EMBL/GenBank/DDBJ databases">
        <authorList>
            <person name="Nguyen H.D."/>
            <person name="Kesanakurti P."/>
            <person name="Cullis J."/>
            <person name="Levesque C.A."/>
            <person name="Hambleton S."/>
        </authorList>
    </citation>
    <scope>NUCLEOTIDE SEQUENCE</scope>
    <source>
        <strain evidence="7">DAOMC 238032</strain>
    </source>
</reference>
<dbReference type="Pfam" id="PF00026">
    <property type="entry name" value="Asp"/>
    <property type="match status" value="1"/>
</dbReference>
<dbReference type="Gene3D" id="2.40.70.10">
    <property type="entry name" value="Acid Proteases"/>
    <property type="match status" value="2"/>
</dbReference>
<sequence length="446" mass="46382">MAPYSGLINKIRNKTSAPSRSESAQTAITGPVTLSLSKRSPTTASAKVAAAGEDNVAAVSEKDPFAIGNAYVSHLRVKYARHFDHFKANTGETNGFDKRAEEKSQPAANCGTGKVPLVDQQDELLWVGKVGVGTPAQIVTVDFDTGSSDLWVNPSIYKPSASSTAKKTGKTFRVAYGDGSHATGDIYLESVTVGGLTAVKQAFGTATKSTLHDSGNQGIAGMAFKSIAQFNADPFFDTLVKQGTAPQNVFAFGLWPEGARLDLGHIATEAYQGEITYSKVDPSDGFWTTSFEVTGTDSTQSGIIDTGTTLIIGPPDVVTALYKSLGVETQVQNGEVHGVYPTSSPPSITLTFNGTPFTISPDALSFQAQGDQTIGGIIGADIGGPAWIIGDTFLQDVYAVFDKGNLQVGFAPKATSSKRTSGSSTAPTAAATASNETKAEASAPAA</sequence>
<dbReference type="InterPro" id="IPR021109">
    <property type="entry name" value="Peptidase_aspartic_dom_sf"/>
</dbReference>
<feature type="region of interest" description="Disordered" evidence="5">
    <location>
        <begin position="412"/>
        <end position="446"/>
    </location>
</feature>
<comment type="similarity">
    <text evidence="1 4">Belongs to the peptidase A1 family.</text>
</comment>
<dbReference type="Proteomes" id="UP000077671">
    <property type="component" value="Unassembled WGS sequence"/>
</dbReference>
<gene>
    <name evidence="7" type="ORF">A4X03_0g915</name>
</gene>
<feature type="region of interest" description="Disordered" evidence="5">
    <location>
        <begin position="91"/>
        <end position="114"/>
    </location>
</feature>
<evidence type="ECO:0000256" key="2">
    <source>
        <dbReference type="ARBA" id="ARBA00022750"/>
    </source>
</evidence>
<proteinExistence type="inferred from homology"/>
<comment type="caution">
    <text evidence="7">The sequence shown here is derived from an EMBL/GenBank/DDBJ whole genome shotgun (WGS) entry which is preliminary data.</text>
</comment>
<name>A0A8T8TSE0_9BASI</name>
<dbReference type="AlphaFoldDB" id="A0A8T8TSE0"/>
<feature type="compositionally biased region" description="Basic and acidic residues" evidence="5">
    <location>
        <begin position="95"/>
        <end position="104"/>
    </location>
</feature>
<dbReference type="SUPFAM" id="SSF50630">
    <property type="entry name" value="Acid proteases"/>
    <property type="match status" value="1"/>
</dbReference>
<feature type="active site" evidence="3">
    <location>
        <position position="144"/>
    </location>
</feature>
<feature type="region of interest" description="Disordered" evidence="5">
    <location>
        <begin position="1"/>
        <end position="35"/>
    </location>
</feature>
<reference evidence="7" key="2">
    <citation type="journal article" date="2019" name="IMA Fungus">
        <title>Genome sequencing and comparison of five Tilletia species to identify candidate genes for the detection of regulated species infecting wheat.</title>
        <authorList>
            <person name="Nguyen H.D.T."/>
            <person name="Sultana T."/>
            <person name="Kesanakurti P."/>
            <person name="Hambleton S."/>
        </authorList>
    </citation>
    <scope>NUCLEOTIDE SEQUENCE</scope>
    <source>
        <strain evidence="7">DAOMC 238032</strain>
    </source>
</reference>
<dbReference type="PRINTS" id="PR00792">
    <property type="entry name" value="PEPSIN"/>
</dbReference>
<evidence type="ECO:0000313" key="7">
    <source>
        <dbReference type="EMBL" id="KAE8264491.1"/>
    </source>
</evidence>
<keyword evidence="4" id="KW-0645">Protease</keyword>
<keyword evidence="4" id="KW-0378">Hydrolase</keyword>
<evidence type="ECO:0000313" key="8">
    <source>
        <dbReference type="Proteomes" id="UP000077671"/>
    </source>
</evidence>
<dbReference type="PANTHER" id="PTHR47966">
    <property type="entry name" value="BETA-SITE APP-CLEAVING ENZYME, ISOFORM A-RELATED"/>
    <property type="match status" value="1"/>
</dbReference>
<dbReference type="CDD" id="cd05471">
    <property type="entry name" value="pepsin_like"/>
    <property type="match status" value="1"/>
</dbReference>
<organism evidence="7 8">
    <name type="scientific">Tilletia caries</name>
    <name type="common">wheat bunt fungus</name>
    <dbReference type="NCBI Taxonomy" id="13290"/>
    <lineage>
        <taxon>Eukaryota</taxon>
        <taxon>Fungi</taxon>
        <taxon>Dikarya</taxon>
        <taxon>Basidiomycota</taxon>
        <taxon>Ustilaginomycotina</taxon>
        <taxon>Exobasidiomycetes</taxon>
        <taxon>Tilletiales</taxon>
        <taxon>Tilletiaceae</taxon>
        <taxon>Tilletia</taxon>
    </lineage>
</organism>
<feature type="compositionally biased region" description="Polar residues" evidence="5">
    <location>
        <begin position="14"/>
        <end position="35"/>
    </location>
</feature>
<accession>A0A8T8TSE0</accession>
<protein>
    <recommendedName>
        <fullName evidence="6">Peptidase A1 domain-containing protein</fullName>
    </recommendedName>
</protein>
<feature type="compositionally biased region" description="Low complexity" evidence="5">
    <location>
        <begin position="420"/>
        <end position="434"/>
    </location>
</feature>
<evidence type="ECO:0000256" key="1">
    <source>
        <dbReference type="ARBA" id="ARBA00007447"/>
    </source>
</evidence>